<reference evidence="2" key="1">
    <citation type="submission" date="2020-04" db="EMBL/GenBank/DDBJ databases">
        <title>Draft genome resource of the tomato pathogen Pseudocercospora fuligena.</title>
        <authorList>
            <person name="Zaccaron A."/>
        </authorList>
    </citation>
    <scope>NUCLEOTIDE SEQUENCE</scope>
    <source>
        <strain evidence="2">PF001</strain>
    </source>
</reference>
<dbReference type="Pfam" id="PF10441">
    <property type="entry name" value="Urb2"/>
    <property type="match status" value="1"/>
</dbReference>
<proteinExistence type="predicted"/>
<evidence type="ECO:0000259" key="1">
    <source>
        <dbReference type="Pfam" id="PF10441"/>
    </source>
</evidence>
<protein>
    <recommendedName>
        <fullName evidence="1">Nucleolar 27S pre-rRNA processing Urb2/Npa2 C-terminal domain-containing protein</fullName>
    </recommendedName>
</protein>
<dbReference type="InterPro" id="IPR018849">
    <property type="entry name" value="Urb2/Npa2_C"/>
</dbReference>
<dbReference type="EMBL" id="JABCIY010000258">
    <property type="protein sequence ID" value="KAF7186288.1"/>
    <property type="molecule type" value="Genomic_DNA"/>
</dbReference>
<comment type="caution">
    <text evidence="2">The sequence shown here is derived from an EMBL/GenBank/DDBJ whole genome shotgun (WGS) entry which is preliminary data.</text>
</comment>
<feature type="domain" description="Nucleolar 27S pre-rRNA processing Urb2/Npa2 C-terminal" evidence="1">
    <location>
        <begin position="1002"/>
        <end position="1205"/>
    </location>
</feature>
<keyword evidence="3" id="KW-1185">Reference proteome</keyword>
<name>A0A8H6R865_9PEZI</name>
<accession>A0A8H6R865</accession>
<organism evidence="2 3">
    <name type="scientific">Pseudocercospora fuligena</name>
    <dbReference type="NCBI Taxonomy" id="685502"/>
    <lineage>
        <taxon>Eukaryota</taxon>
        <taxon>Fungi</taxon>
        <taxon>Dikarya</taxon>
        <taxon>Ascomycota</taxon>
        <taxon>Pezizomycotina</taxon>
        <taxon>Dothideomycetes</taxon>
        <taxon>Dothideomycetidae</taxon>
        <taxon>Mycosphaerellales</taxon>
        <taxon>Mycosphaerellaceae</taxon>
        <taxon>Pseudocercospora</taxon>
    </lineage>
</organism>
<evidence type="ECO:0000313" key="2">
    <source>
        <dbReference type="EMBL" id="KAF7186288.1"/>
    </source>
</evidence>
<sequence>MATTEPKLSIETVCAITDLWRLLFERGQASDGAATLSLLSTRSANAASVFGNWIGHLRQHCEGDATFVNLINARSLLDLGLQIWDLRKRQSTDHELFNSHCLLPGSMLLRLLSVVVNDNSSSRKRKQGGVLSDPETSYVHALEACIARHTILPARATFSDRDQKKPQRSQKKGVAEEIVDLEDTLNAIGQALVRDSSANMIEVVPLLFDIALRAVPTPTPRHRIQERPWLEKVFSTLRTLLENIKESDRYRVIAEMVRRTRARGVSLPSKLVLQLANECLDMPSMEGSETDQSLAFDFLAELISLEPSAFANRVLAERVFSSVTSVNASRLIDFCKTRICLPVMRAFANTRDLNTFMELWYARLKHPDPWSLWAGLAPSFADVFGESRTADQILADIDRYSQGLSTTPLSGVGAYDELRADAIILDGILRGLQNDEVLDRAWQRIDVLLRKVFAMTDLQEDAGSSFYISLWQLLTSLYESWFPSMAQNTRSPANVAEVGSEILGSELFKLAVRQCKKLCDSTSSAQHLVACICARFARYREPDDLLKLCKKSAAALSKQPASCLSALVKYPDVLMLLDDESVVSVLDATSKTSGESMTLVPLLPPGSLGTFVDSKISSTSTMTEKKAKSKRTSNAASSSELKVLDLLSSLPLGTLTAKQRGSAIDALSNPPSEKSEHQRLETRFAAILALLQYPSEGSELLADPSVIWSLARCFGDSETAFWMSDHDKLIAFDAMSLLCKISGTIISLWLKSKAQNRDKLLKMSSLAKEGLMSCLEQVLEIPRNVNVLLAGSVIGTLETADNEFLQDFAHRDPKVTQMFSQMAQGKTAPDVGIFVLEALLRIPRSMLGDSSLNLSTVFMAEVSKKAFFSDPASFSTLQFACEARAAQLFCRYAEVDGIAMFQAIENALKRDLSGQDYYAVLKAFEARLQSESSSFGFSIIEECLKDGHLLSAQALELQRCTITALSNEDFESPHELASFEILHHVVRQGSSGKTTHERQFSLQTLRHILKDKPFMVNQFGVEETISTLHSKLIAETDAVSTIYLDICAIVGVLLTQSLGRLQGRYHLIVTLFQQLMTALFSSSTSASRHSSALSRLLQTFCNPPRIPRKRNANNLVDESRKAKAYAGQYVQYILHHYCSQILTNPPSDDTIREALIPGIWAVIEAIETNNFENGIKSLSAAMNNGERAVLRSVYEEWQRRGKWEGT</sequence>
<gene>
    <name evidence="2" type="ORF">HII31_12363</name>
</gene>
<evidence type="ECO:0000313" key="3">
    <source>
        <dbReference type="Proteomes" id="UP000660729"/>
    </source>
</evidence>
<dbReference type="AlphaFoldDB" id="A0A8H6R865"/>
<dbReference type="OrthoDB" id="160374at2759"/>
<dbReference type="Proteomes" id="UP000660729">
    <property type="component" value="Unassembled WGS sequence"/>
</dbReference>